<gene>
    <name evidence="2" type="ORF">MONBRDRAFT_6653</name>
</gene>
<dbReference type="InParanoid" id="A9UUW7"/>
<evidence type="ECO:0000256" key="1">
    <source>
        <dbReference type="SAM" id="MobiDB-lite"/>
    </source>
</evidence>
<evidence type="ECO:0000313" key="2">
    <source>
        <dbReference type="EMBL" id="EDQ90789.1"/>
    </source>
</evidence>
<dbReference type="Proteomes" id="UP000001357">
    <property type="component" value="Unassembled WGS sequence"/>
</dbReference>
<feature type="compositionally biased region" description="Polar residues" evidence="1">
    <location>
        <begin position="128"/>
        <end position="137"/>
    </location>
</feature>
<dbReference type="RefSeq" id="XP_001744086.1">
    <property type="nucleotide sequence ID" value="XM_001744034.1"/>
</dbReference>
<accession>A9UUW7</accession>
<feature type="compositionally biased region" description="Polar residues" evidence="1">
    <location>
        <begin position="146"/>
        <end position="166"/>
    </location>
</feature>
<dbReference type="EMBL" id="CH991546">
    <property type="protein sequence ID" value="EDQ90789.1"/>
    <property type="molecule type" value="Genomic_DNA"/>
</dbReference>
<dbReference type="KEGG" id="mbr:MONBRDRAFT_6653"/>
<reference evidence="2 3" key="1">
    <citation type="journal article" date="2008" name="Nature">
        <title>The genome of the choanoflagellate Monosiga brevicollis and the origin of metazoans.</title>
        <authorList>
            <consortium name="JGI Sequencing"/>
            <person name="King N."/>
            <person name="Westbrook M.J."/>
            <person name="Young S.L."/>
            <person name="Kuo A."/>
            <person name="Abedin M."/>
            <person name="Chapman J."/>
            <person name="Fairclough S."/>
            <person name="Hellsten U."/>
            <person name="Isogai Y."/>
            <person name="Letunic I."/>
            <person name="Marr M."/>
            <person name="Pincus D."/>
            <person name="Putnam N."/>
            <person name="Rokas A."/>
            <person name="Wright K.J."/>
            <person name="Zuzow R."/>
            <person name="Dirks W."/>
            <person name="Good M."/>
            <person name="Goodstein D."/>
            <person name="Lemons D."/>
            <person name="Li W."/>
            <person name="Lyons J.B."/>
            <person name="Morris A."/>
            <person name="Nichols S."/>
            <person name="Richter D.J."/>
            <person name="Salamov A."/>
            <person name="Bork P."/>
            <person name="Lim W.A."/>
            <person name="Manning G."/>
            <person name="Miller W.T."/>
            <person name="McGinnis W."/>
            <person name="Shapiro H."/>
            <person name="Tjian R."/>
            <person name="Grigoriev I.V."/>
            <person name="Rokhsar D."/>
        </authorList>
    </citation>
    <scope>NUCLEOTIDE SEQUENCE [LARGE SCALE GENOMIC DNA]</scope>
    <source>
        <strain evidence="3">MX1 / ATCC 50154</strain>
    </source>
</reference>
<feature type="region of interest" description="Disordered" evidence="1">
    <location>
        <begin position="123"/>
        <end position="210"/>
    </location>
</feature>
<feature type="region of interest" description="Disordered" evidence="1">
    <location>
        <begin position="273"/>
        <end position="302"/>
    </location>
</feature>
<dbReference type="GeneID" id="5889330"/>
<proteinExistence type="predicted"/>
<keyword evidence="3" id="KW-1185">Reference proteome</keyword>
<dbReference type="AlphaFoldDB" id="A9UUW7"/>
<organism evidence="2 3">
    <name type="scientific">Monosiga brevicollis</name>
    <name type="common">Choanoflagellate</name>
    <dbReference type="NCBI Taxonomy" id="81824"/>
    <lineage>
        <taxon>Eukaryota</taxon>
        <taxon>Choanoflagellata</taxon>
        <taxon>Craspedida</taxon>
        <taxon>Salpingoecidae</taxon>
        <taxon>Monosiga</taxon>
    </lineage>
</organism>
<feature type="compositionally biased region" description="Basic residues" evidence="1">
    <location>
        <begin position="291"/>
        <end position="302"/>
    </location>
</feature>
<evidence type="ECO:0000313" key="3">
    <source>
        <dbReference type="Proteomes" id="UP000001357"/>
    </source>
</evidence>
<name>A9UUW7_MONBE</name>
<sequence length="302" mass="33027">MASRPMFALPPAAESQFLDDLSRRSMDDLKGLSLEYLTVIEAELEQLANSTHHELQSIADQHHQFTQCVPLCSGASPCASPFLGSCGRLGSQSCDACSNRWFHRYFKYQASAKRRSSIAAELPAAKNAQRQSKSNTDGPLGRTSGPRRSSLSLSTSAGGMTASAQPEETKQIPPLGRPLTETKQEQDFLKGVSPDSEEQLVHSRKSAPSDAEARLLGAAVTAKAEKADASEEDNYVLTNLKSVQALLTKEEQHLSDLLERLYHRACASHVDVQRQGDSFPVLESPKPAEKPKRKRKKKDTPA</sequence>
<protein>
    <submittedName>
        <fullName evidence="2">Uncharacterized protein</fullName>
    </submittedName>
</protein>